<evidence type="ECO:0000256" key="1">
    <source>
        <dbReference type="SAM" id="MobiDB-lite"/>
    </source>
</evidence>
<gene>
    <name evidence="2" type="ORF">B296_00020354</name>
</gene>
<dbReference type="EMBL" id="AMZH03004187">
    <property type="protein sequence ID" value="RRT69919.1"/>
    <property type="molecule type" value="Genomic_DNA"/>
</dbReference>
<protein>
    <submittedName>
        <fullName evidence="2">Uncharacterized protein</fullName>
    </submittedName>
</protein>
<dbReference type="Proteomes" id="UP000287651">
    <property type="component" value="Unassembled WGS sequence"/>
</dbReference>
<name>A0A427A0Y8_ENSVE</name>
<feature type="compositionally biased region" description="Acidic residues" evidence="1">
    <location>
        <begin position="91"/>
        <end position="103"/>
    </location>
</feature>
<reference evidence="2 3" key="1">
    <citation type="journal article" date="2014" name="Agronomy (Basel)">
        <title>A Draft Genome Sequence for Ensete ventricosum, the Drought-Tolerant Tree Against Hunger.</title>
        <authorList>
            <person name="Harrison J."/>
            <person name="Moore K.A."/>
            <person name="Paszkiewicz K."/>
            <person name="Jones T."/>
            <person name="Grant M."/>
            <person name="Ambacheew D."/>
            <person name="Muzemil S."/>
            <person name="Studholme D.J."/>
        </authorList>
    </citation>
    <scope>NUCLEOTIDE SEQUENCE [LARGE SCALE GENOMIC DNA]</scope>
</reference>
<feature type="compositionally biased region" description="Polar residues" evidence="1">
    <location>
        <begin position="137"/>
        <end position="152"/>
    </location>
</feature>
<evidence type="ECO:0000313" key="2">
    <source>
        <dbReference type="EMBL" id="RRT69919.1"/>
    </source>
</evidence>
<dbReference type="AlphaFoldDB" id="A0A427A0Y8"/>
<evidence type="ECO:0000313" key="3">
    <source>
        <dbReference type="Proteomes" id="UP000287651"/>
    </source>
</evidence>
<feature type="region of interest" description="Disordered" evidence="1">
    <location>
        <begin position="131"/>
        <end position="152"/>
    </location>
</feature>
<sequence length="308" mass="34268">MSCTYWLQLGKLNEALEFAEVAGNLASSTCEAEMVATIKGHLVAAEAEKVKKDNEDTARSETRHGRLRSLSDVLFRAELNSPHSESRYEREDSDYEEEMELDFETSISGDEGRDTESSILRGSLNLRFHRKDDSARESSSIDGAEGSPSSSSQNYYHTLQMWTPHAQVPSMVAGGIAGPETADVWGAIEINQRKLCRNRLLNFWSVLGCMNLQKEPYILLSVPRANLFLSGYKDRIGCMTQDRVVGGCHFRGPRVTSVLLVNTFSSEITTSKEMPIFCITTHGCLPKVKKRLATASISTDVKKFLPCL</sequence>
<feature type="non-terminal residue" evidence="2">
    <location>
        <position position="308"/>
    </location>
</feature>
<feature type="region of interest" description="Disordered" evidence="1">
    <location>
        <begin position="81"/>
        <end position="116"/>
    </location>
</feature>
<comment type="caution">
    <text evidence="2">The sequence shown here is derived from an EMBL/GenBank/DDBJ whole genome shotgun (WGS) entry which is preliminary data.</text>
</comment>
<organism evidence="2 3">
    <name type="scientific">Ensete ventricosum</name>
    <name type="common">Abyssinian banana</name>
    <name type="synonym">Musa ensete</name>
    <dbReference type="NCBI Taxonomy" id="4639"/>
    <lineage>
        <taxon>Eukaryota</taxon>
        <taxon>Viridiplantae</taxon>
        <taxon>Streptophyta</taxon>
        <taxon>Embryophyta</taxon>
        <taxon>Tracheophyta</taxon>
        <taxon>Spermatophyta</taxon>
        <taxon>Magnoliopsida</taxon>
        <taxon>Liliopsida</taxon>
        <taxon>Zingiberales</taxon>
        <taxon>Musaceae</taxon>
        <taxon>Ensete</taxon>
    </lineage>
</organism>
<proteinExistence type="predicted"/>
<accession>A0A427A0Y8</accession>